<dbReference type="InterPro" id="IPR038607">
    <property type="entry name" value="PhoD-like_sf"/>
</dbReference>
<evidence type="ECO:0000313" key="3">
    <source>
        <dbReference type="EMBL" id="MFC6996660.1"/>
    </source>
</evidence>
<feature type="compositionally biased region" description="Basic residues" evidence="1">
    <location>
        <begin position="191"/>
        <end position="201"/>
    </location>
</feature>
<feature type="region of interest" description="Disordered" evidence="1">
    <location>
        <begin position="180"/>
        <end position="203"/>
    </location>
</feature>
<dbReference type="PANTHER" id="PTHR33987:SF1">
    <property type="entry name" value="CALCINEURIN-LIKE METALLO-PHOSPHOESTERASE SUPERFAMILY PROTEIN"/>
    <property type="match status" value="1"/>
</dbReference>
<dbReference type="PANTHER" id="PTHR33987">
    <property type="entry name" value="CALCINEURIN-LIKE METALLO-PHOSPHOESTERASE SUPERFAMILY PROTEIN"/>
    <property type="match status" value="1"/>
</dbReference>
<name>A0ABW2DI21_9BACT</name>
<dbReference type="InterPro" id="IPR029052">
    <property type="entry name" value="Metallo-depent_PP-like"/>
</dbReference>
<dbReference type="Pfam" id="PF09423">
    <property type="entry name" value="PhoD"/>
    <property type="match status" value="1"/>
</dbReference>
<keyword evidence="4" id="KW-1185">Reference proteome</keyword>
<gene>
    <name evidence="3" type="ORF">ACFQHR_03440</name>
</gene>
<sequence length="357" mass="39988">MALILNSLSLILIWLSLIPGVAVAPEKDKPNKKKAPVAKPLTTIAFGSCNRSDLPQPLWADILMNRPQLWIWLGGNVDTEASDLKALKANYNQQLQEPGYNALRESTTIIGTWDHNDYGKGSAGKEFQDKAESQSLFCDFIGEAEDSPLRQQEGIYSAHTYGPKGQQVKVILLDTRYHRDAPEKPVPAQKNSKKKKQKKSKAPTADILGEAQWKWLEKELRSNPAQLTIIGNSTQIIPEEHAEEKWADYPKSRERLLKLISRTNSEGVILLSGDRHMAEISQLEVDGRTQPVYEVTSSGLTHTVSRDYAPGANKHRVGEVVAKINFGLIQVDWEKREVALQIQGDRNRTYLSQTVAF</sequence>
<reference evidence="4" key="1">
    <citation type="journal article" date="2019" name="Int. J. Syst. Evol. Microbiol.">
        <title>The Global Catalogue of Microorganisms (GCM) 10K type strain sequencing project: providing services to taxonomists for standard genome sequencing and annotation.</title>
        <authorList>
            <consortium name="The Broad Institute Genomics Platform"/>
            <consortium name="The Broad Institute Genome Sequencing Center for Infectious Disease"/>
            <person name="Wu L."/>
            <person name="Ma J."/>
        </authorList>
    </citation>
    <scope>NUCLEOTIDE SEQUENCE [LARGE SCALE GENOMIC DNA]</scope>
    <source>
        <strain evidence="4">CGMCC 4.7393</strain>
    </source>
</reference>
<dbReference type="InterPro" id="IPR018946">
    <property type="entry name" value="PhoD-like_MPP"/>
</dbReference>
<evidence type="ECO:0000313" key="4">
    <source>
        <dbReference type="Proteomes" id="UP001596405"/>
    </source>
</evidence>
<dbReference type="Proteomes" id="UP001596405">
    <property type="component" value="Unassembled WGS sequence"/>
</dbReference>
<protein>
    <submittedName>
        <fullName evidence="3">Alkaline phosphatase D family protein</fullName>
        <ecNumber evidence="3">3.1.3.1</ecNumber>
    </submittedName>
</protein>
<evidence type="ECO:0000256" key="1">
    <source>
        <dbReference type="SAM" id="MobiDB-lite"/>
    </source>
</evidence>
<dbReference type="EC" id="3.1.3.1" evidence="3"/>
<organism evidence="3 4">
    <name type="scientific">Rufibacter roseus</name>
    <dbReference type="NCBI Taxonomy" id="1567108"/>
    <lineage>
        <taxon>Bacteria</taxon>
        <taxon>Pseudomonadati</taxon>
        <taxon>Bacteroidota</taxon>
        <taxon>Cytophagia</taxon>
        <taxon>Cytophagales</taxon>
        <taxon>Hymenobacteraceae</taxon>
        <taxon>Rufibacter</taxon>
    </lineage>
</organism>
<dbReference type="RefSeq" id="WP_066622357.1">
    <property type="nucleotide sequence ID" value="NZ_JBHSYQ010000003.1"/>
</dbReference>
<comment type="caution">
    <text evidence="3">The sequence shown here is derived from an EMBL/GenBank/DDBJ whole genome shotgun (WGS) entry which is preliminary data.</text>
</comment>
<accession>A0ABW2DI21</accession>
<dbReference type="SUPFAM" id="SSF56300">
    <property type="entry name" value="Metallo-dependent phosphatases"/>
    <property type="match status" value="1"/>
</dbReference>
<dbReference type="EMBL" id="JBHSYQ010000003">
    <property type="protein sequence ID" value="MFC6996660.1"/>
    <property type="molecule type" value="Genomic_DNA"/>
</dbReference>
<feature type="domain" description="PhoD-like phosphatase metallophosphatase" evidence="2">
    <location>
        <begin position="79"/>
        <end position="316"/>
    </location>
</feature>
<keyword evidence="3" id="KW-0378">Hydrolase</keyword>
<dbReference type="CDD" id="cd07389">
    <property type="entry name" value="MPP_PhoD"/>
    <property type="match status" value="1"/>
</dbReference>
<dbReference type="Gene3D" id="3.60.21.70">
    <property type="entry name" value="PhoD-like phosphatase"/>
    <property type="match status" value="1"/>
</dbReference>
<dbReference type="GO" id="GO:0004035">
    <property type="term" value="F:alkaline phosphatase activity"/>
    <property type="evidence" value="ECO:0007669"/>
    <property type="project" value="UniProtKB-EC"/>
</dbReference>
<proteinExistence type="predicted"/>
<evidence type="ECO:0000259" key="2">
    <source>
        <dbReference type="Pfam" id="PF09423"/>
    </source>
</evidence>